<reference evidence="1 2" key="1">
    <citation type="submission" date="2014-09" db="EMBL/GenBank/DDBJ databases">
        <title>Genome sequencing and annotation of Bacillus Okhensis strain Kh10-101T.</title>
        <authorList>
            <person name="Prakash J.S."/>
        </authorList>
    </citation>
    <scope>NUCLEOTIDE SEQUENCE [LARGE SCALE GENOMIC DNA]</scope>
    <source>
        <strain evidence="2">Kh10-101T</strain>
    </source>
</reference>
<dbReference type="Pfam" id="PF03512">
    <property type="entry name" value="Glyco_hydro_52"/>
    <property type="match status" value="1"/>
</dbReference>
<dbReference type="SUPFAM" id="SSF48208">
    <property type="entry name" value="Six-hairpin glycosidases"/>
    <property type="match status" value="1"/>
</dbReference>
<dbReference type="InterPro" id="IPR008928">
    <property type="entry name" value="6-hairpin_glycosidase_sf"/>
</dbReference>
<proteinExistence type="predicted"/>
<keyword evidence="2" id="KW-1185">Reference proteome</keyword>
<organism evidence="1 2">
    <name type="scientific">Halalkalibacter okhensis</name>
    <dbReference type="NCBI Taxonomy" id="333138"/>
    <lineage>
        <taxon>Bacteria</taxon>
        <taxon>Bacillati</taxon>
        <taxon>Bacillota</taxon>
        <taxon>Bacilli</taxon>
        <taxon>Bacillales</taxon>
        <taxon>Bacillaceae</taxon>
        <taxon>Halalkalibacter</taxon>
    </lineage>
</organism>
<dbReference type="GO" id="GO:0005975">
    <property type="term" value="P:carbohydrate metabolic process"/>
    <property type="evidence" value="ECO:0007669"/>
    <property type="project" value="InterPro"/>
</dbReference>
<dbReference type="eggNOG" id="COG3170">
    <property type="taxonomic scope" value="Bacteria"/>
</dbReference>
<dbReference type="STRING" id="333138.LQ50_08315"/>
<evidence type="ECO:0000313" key="2">
    <source>
        <dbReference type="Proteomes" id="UP000030832"/>
    </source>
</evidence>
<dbReference type="OrthoDB" id="6376039at2"/>
<accession>A0A0B0IKE3</accession>
<dbReference type="Proteomes" id="UP000030832">
    <property type="component" value="Unassembled WGS sequence"/>
</dbReference>
<name>A0A0B0IKE3_9BACI</name>
<sequence length="703" mass="78956">MAKNIFFNAHHSPIGAFASFTFGFKGGKGGLGLELDKPADENIYVGLESRENNQYEAFPFFGDVAEDLARFAVGNDETKADQKLINYFNDCDITRDLKLGTDSWQAGDMTFEVYSPVKSVPDPSVGPDEDVKNAILPAVFAKITIDNTGCNKNRTAFFGYQGSDPYSAMRRLDDTSNGEFVGIGQGRQTAIVTNEPGVKSGLGFSIEKILTVEHEINYGFGLGLVGALLMEVPANEKKEYTFAISFYKGGIVTSGIDTQYTYTRYYSSIEDVSSYALSNVKGFIDECTKANALIEKDTFSDDQQFMMAHSIRSYYGNTQLLDDVDKKPIWVVNEGEYRMMNTFDLTVDQLFFELKMNPWAVRNELELFIDRYSYQDEVRFPNEETLHAGGISFTHDMGVANVFSRPGHSAYEVAGIDGCFSYMTHEELINWLCCVTVYINQTNDQDFITKHSDTLKDAFYSMLNRDNPDPELRNGLMGLDSSMTKGGAEITTYDSLDVSLGQARNNIYIASKCWGVYVALEKLFLKLGENELSQLATEQSERCAKTISNEITEGGYIPAVLSEGNDSKIIPAIEGLIFPYFTDCKEYLKDNGKFGYFIKTLKEHITTVLKPGICLFDDGGWKLSSTSDNSWLSKIYLCQFVYREILGFSWGEEGKAADRAHVNWLTHKELSYWSWSDQIIKGEIAASRYYPRGVTSILWLLEK</sequence>
<dbReference type="GO" id="GO:0009044">
    <property type="term" value="F:xylan 1,4-beta-xylosidase activity"/>
    <property type="evidence" value="ECO:0007669"/>
    <property type="project" value="InterPro"/>
</dbReference>
<gene>
    <name evidence="1" type="ORF">LQ50_08315</name>
</gene>
<dbReference type="EMBL" id="JRJU01000008">
    <property type="protein sequence ID" value="KHF40524.1"/>
    <property type="molecule type" value="Genomic_DNA"/>
</dbReference>
<dbReference type="RefSeq" id="WP_034627872.1">
    <property type="nucleotide sequence ID" value="NZ_JRJU01000008.1"/>
</dbReference>
<protein>
    <submittedName>
        <fullName evidence="1">Beta-xylosidase</fullName>
    </submittedName>
</protein>
<evidence type="ECO:0000313" key="1">
    <source>
        <dbReference type="EMBL" id="KHF40524.1"/>
    </source>
</evidence>
<comment type="caution">
    <text evidence="1">The sequence shown here is derived from an EMBL/GenBank/DDBJ whole genome shotgun (WGS) entry which is preliminary data.</text>
</comment>
<dbReference type="InterPro" id="IPR000852">
    <property type="entry name" value="Glyco_hydro_52"/>
</dbReference>
<dbReference type="AlphaFoldDB" id="A0A0B0IKE3"/>
<dbReference type="PRINTS" id="PR00845">
    <property type="entry name" value="GLHYDRLASE52"/>
</dbReference>